<dbReference type="InterPro" id="IPR000182">
    <property type="entry name" value="GNAT_dom"/>
</dbReference>
<feature type="domain" description="N-acetyltransferase" evidence="1">
    <location>
        <begin position="19"/>
        <end position="175"/>
    </location>
</feature>
<accession>A0A7X5V3C6</accession>
<dbReference type="GO" id="GO:0016747">
    <property type="term" value="F:acyltransferase activity, transferring groups other than amino-acyl groups"/>
    <property type="evidence" value="ECO:0007669"/>
    <property type="project" value="InterPro"/>
</dbReference>
<keyword evidence="2" id="KW-0808">Transferase</keyword>
<dbReference type="InterPro" id="IPR051531">
    <property type="entry name" value="N-acetyltransferase"/>
</dbReference>
<dbReference type="PANTHER" id="PTHR43792">
    <property type="entry name" value="GNAT FAMILY, PUTATIVE (AFU_ORTHOLOGUE AFUA_3G00765)-RELATED-RELATED"/>
    <property type="match status" value="1"/>
</dbReference>
<protein>
    <submittedName>
        <fullName evidence="2">RimJ/RimL family protein N-acetyltransferase</fullName>
    </submittedName>
</protein>
<dbReference type="InterPro" id="IPR016181">
    <property type="entry name" value="Acyl_CoA_acyltransferase"/>
</dbReference>
<gene>
    <name evidence="2" type="ORF">FHR20_003766</name>
</gene>
<evidence type="ECO:0000313" key="3">
    <source>
        <dbReference type="Proteomes" id="UP000564677"/>
    </source>
</evidence>
<organism evidence="2 3">
    <name type="scientific">Sphingomonas leidyi</name>
    <dbReference type="NCBI Taxonomy" id="68569"/>
    <lineage>
        <taxon>Bacteria</taxon>
        <taxon>Pseudomonadati</taxon>
        <taxon>Pseudomonadota</taxon>
        <taxon>Alphaproteobacteria</taxon>
        <taxon>Sphingomonadales</taxon>
        <taxon>Sphingomonadaceae</taxon>
        <taxon>Sphingomonas</taxon>
    </lineage>
</organism>
<dbReference type="Pfam" id="PF13302">
    <property type="entry name" value="Acetyltransf_3"/>
    <property type="match status" value="1"/>
</dbReference>
<dbReference type="EMBL" id="JAASQV010000004">
    <property type="protein sequence ID" value="NIJ66790.1"/>
    <property type="molecule type" value="Genomic_DNA"/>
</dbReference>
<dbReference type="Proteomes" id="UP000564677">
    <property type="component" value="Unassembled WGS sequence"/>
</dbReference>
<sequence length="184" mass="20041">MTVQDARSSQAGSLHTARLTLRPARAEDLAALHAILSDPVATAYWSHPPHSGIGESEEWLAAMLAIQPGEGEDFIVEHEGAVIGKAGFYRFPEIGLILHPRSWGRGFAIEALGAVLAHGFEVHGLPAVTADVDPRNAACLRLLDRLGFRETGRRERSLLVGAEWCDSVDLLLERDAFFVVQRLA</sequence>
<keyword evidence="3" id="KW-1185">Reference proteome</keyword>
<dbReference type="PROSITE" id="PS51186">
    <property type="entry name" value="GNAT"/>
    <property type="match status" value="1"/>
</dbReference>
<dbReference type="Gene3D" id="3.40.630.30">
    <property type="match status" value="1"/>
</dbReference>
<evidence type="ECO:0000259" key="1">
    <source>
        <dbReference type="PROSITE" id="PS51186"/>
    </source>
</evidence>
<dbReference type="RefSeq" id="WP_341786480.1">
    <property type="nucleotide sequence ID" value="NZ_JAASQV010000004.1"/>
</dbReference>
<dbReference type="AlphaFoldDB" id="A0A7X5V3C6"/>
<proteinExistence type="predicted"/>
<comment type="caution">
    <text evidence="2">The sequence shown here is derived from an EMBL/GenBank/DDBJ whole genome shotgun (WGS) entry which is preliminary data.</text>
</comment>
<reference evidence="2 3" key="1">
    <citation type="submission" date="2020-03" db="EMBL/GenBank/DDBJ databases">
        <title>Genomic Encyclopedia of Type Strains, Phase IV (KMG-IV): sequencing the most valuable type-strain genomes for metagenomic binning, comparative biology and taxonomic classification.</title>
        <authorList>
            <person name="Goeker M."/>
        </authorList>
    </citation>
    <scope>NUCLEOTIDE SEQUENCE [LARGE SCALE GENOMIC DNA]</scope>
    <source>
        <strain evidence="2 3">DSM 4733</strain>
    </source>
</reference>
<name>A0A7X5V3C6_9SPHN</name>
<dbReference type="SUPFAM" id="SSF55729">
    <property type="entry name" value="Acyl-CoA N-acyltransferases (Nat)"/>
    <property type="match status" value="1"/>
</dbReference>
<evidence type="ECO:0000313" key="2">
    <source>
        <dbReference type="EMBL" id="NIJ66790.1"/>
    </source>
</evidence>
<dbReference type="PANTHER" id="PTHR43792:SF1">
    <property type="entry name" value="N-ACETYLTRANSFERASE DOMAIN-CONTAINING PROTEIN"/>
    <property type="match status" value="1"/>
</dbReference>